<evidence type="ECO:0000313" key="3">
    <source>
        <dbReference type="Proteomes" id="UP000278085"/>
    </source>
</evidence>
<proteinExistence type="predicted"/>
<sequence>MLSPVSVDTSRTDVLPSFALRAELAPTVVARAIAGRAVERPAFAGYIPALGLTEGVAATPNSSGSAGRRRAQNAPQSAQQRLIGRLLPAALRPRW</sequence>
<dbReference type="AlphaFoldDB" id="A0A430HMV4"/>
<keyword evidence="3" id="KW-1185">Reference proteome</keyword>
<gene>
    <name evidence="2" type="ORF">EJB06_11125</name>
</gene>
<dbReference type="EMBL" id="RXLQ01000005">
    <property type="protein sequence ID" value="RSZ58888.1"/>
    <property type="molecule type" value="Genomic_DNA"/>
</dbReference>
<comment type="caution">
    <text evidence="2">The sequence shown here is derived from an EMBL/GenBank/DDBJ whole genome shotgun (WGS) entry which is preliminary data.</text>
</comment>
<protein>
    <submittedName>
        <fullName evidence="2">Uncharacterized protein</fullName>
    </submittedName>
</protein>
<name>A0A430HMV4_9BURK</name>
<feature type="region of interest" description="Disordered" evidence="1">
    <location>
        <begin position="57"/>
        <end position="79"/>
    </location>
</feature>
<evidence type="ECO:0000256" key="1">
    <source>
        <dbReference type="SAM" id="MobiDB-lite"/>
    </source>
</evidence>
<organism evidence="2 3">
    <name type="scientific">Massilia atriviolacea</name>
    <dbReference type="NCBI Taxonomy" id="2495579"/>
    <lineage>
        <taxon>Bacteria</taxon>
        <taxon>Pseudomonadati</taxon>
        <taxon>Pseudomonadota</taxon>
        <taxon>Betaproteobacteria</taxon>
        <taxon>Burkholderiales</taxon>
        <taxon>Oxalobacteraceae</taxon>
        <taxon>Telluria group</taxon>
        <taxon>Massilia</taxon>
    </lineage>
</organism>
<evidence type="ECO:0000313" key="2">
    <source>
        <dbReference type="EMBL" id="RSZ58888.1"/>
    </source>
</evidence>
<dbReference type="Proteomes" id="UP000278085">
    <property type="component" value="Unassembled WGS sequence"/>
</dbReference>
<dbReference type="RefSeq" id="WP_126074094.1">
    <property type="nucleotide sequence ID" value="NZ_CP051166.1"/>
</dbReference>
<reference evidence="2 3" key="1">
    <citation type="submission" date="2018-12" db="EMBL/GenBank/DDBJ databases">
        <authorList>
            <person name="Yang E."/>
        </authorList>
    </citation>
    <scope>NUCLEOTIDE SEQUENCE [LARGE SCALE GENOMIC DNA]</scope>
    <source>
        <strain evidence="2 3">SOD</strain>
    </source>
</reference>
<accession>A0A430HMV4</accession>